<dbReference type="EMBL" id="JAAGOB010000005">
    <property type="protein sequence ID" value="NED95673.1"/>
    <property type="molecule type" value="Genomic_DNA"/>
</dbReference>
<dbReference type="Proteomes" id="UP000469185">
    <property type="component" value="Unassembled WGS sequence"/>
</dbReference>
<reference evidence="1 2" key="1">
    <citation type="submission" date="2020-02" db="EMBL/GenBank/DDBJ databases">
        <authorList>
            <person name="Li X.-J."/>
            <person name="Feng X.-M."/>
        </authorList>
    </citation>
    <scope>NUCLEOTIDE SEQUENCE [LARGE SCALE GENOMIC DNA]</scope>
    <source>
        <strain evidence="1 2">CGMCC 4.7225</strain>
    </source>
</reference>
<keyword evidence="2" id="KW-1185">Reference proteome</keyword>
<evidence type="ECO:0000313" key="1">
    <source>
        <dbReference type="EMBL" id="NED95673.1"/>
    </source>
</evidence>
<sequence>MRDEMDAMVGAAAWVSDADVEALPLRLAEADLLEEIMSTPRPDTIPVAGTVLADGPPGGQPRRWFTGRRLAAVAGIAAVTTATAFTLHSGGDSGSVWAGEAIKVAESAPRFVVDAPGWQIEHADEITADRGSMSLSDGKGILFVKWSAGWDFADIVEHRRPAYEVEGSLTVAAHHAVVLFSPETGDGAALWQHGDYVVEAVTYGSLNDERIDRGTFEDVVGSFTGVDVETWLALMPDDVVQPEELESAVDEMLADIPTPDGFDPVDLAESAGVRDRYHLGAEVAGAVACRWISQWIEATEAGDYAAVDEAQAALATAHDWSILKTMMPEGGYPLTLWGYADGVVNGGVLSDGTRVDRVTPAGELFVDTILEEPVYDYEVVLCND</sequence>
<name>A0A6N9YL07_9ACTN</name>
<accession>A0A6N9YL07</accession>
<evidence type="ECO:0000313" key="2">
    <source>
        <dbReference type="Proteomes" id="UP000469185"/>
    </source>
</evidence>
<proteinExistence type="predicted"/>
<protein>
    <submittedName>
        <fullName evidence="1">Uncharacterized protein</fullName>
    </submittedName>
</protein>
<comment type="caution">
    <text evidence="1">The sequence shown here is derived from an EMBL/GenBank/DDBJ whole genome shotgun (WGS) entry which is preliminary data.</text>
</comment>
<dbReference type="RefSeq" id="WP_163818467.1">
    <property type="nucleotide sequence ID" value="NZ_JAAGOB010000005.1"/>
</dbReference>
<dbReference type="AlphaFoldDB" id="A0A6N9YL07"/>
<organism evidence="1 2">
    <name type="scientific">Phytoactinopolyspora alkaliphila</name>
    <dbReference type="NCBI Taxonomy" id="1783498"/>
    <lineage>
        <taxon>Bacteria</taxon>
        <taxon>Bacillati</taxon>
        <taxon>Actinomycetota</taxon>
        <taxon>Actinomycetes</taxon>
        <taxon>Jiangellales</taxon>
        <taxon>Jiangellaceae</taxon>
        <taxon>Phytoactinopolyspora</taxon>
    </lineage>
</organism>
<gene>
    <name evidence="1" type="ORF">G1H11_10150</name>
</gene>